<dbReference type="EC" id="2.7.1.26" evidence="15"/>
<dbReference type="GO" id="GO:0006747">
    <property type="term" value="P:FAD biosynthetic process"/>
    <property type="evidence" value="ECO:0007669"/>
    <property type="project" value="UniProtKB-UniRule"/>
</dbReference>
<evidence type="ECO:0000259" key="16">
    <source>
        <dbReference type="SMART" id="SM00904"/>
    </source>
</evidence>
<keyword evidence="11 15" id="KW-0067">ATP-binding</keyword>
<dbReference type="Gene3D" id="2.40.30.30">
    <property type="entry name" value="Riboflavin kinase-like"/>
    <property type="match status" value="1"/>
</dbReference>
<dbReference type="Pfam" id="PF01687">
    <property type="entry name" value="Flavokinase"/>
    <property type="match status" value="1"/>
</dbReference>
<comment type="catalytic activity">
    <reaction evidence="14 15">
        <text>FMN + ATP + H(+) = FAD + diphosphate</text>
        <dbReference type="Rhea" id="RHEA:17237"/>
        <dbReference type="ChEBI" id="CHEBI:15378"/>
        <dbReference type="ChEBI" id="CHEBI:30616"/>
        <dbReference type="ChEBI" id="CHEBI:33019"/>
        <dbReference type="ChEBI" id="CHEBI:57692"/>
        <dbReference type="ChEBI" id="CHEBI:58210"/>
        <dbReference type="EC" id="2.7.7.2"/>
    </reaction>
</comment>
<dbReference type="SUPFAM" id="SSF52374">
    <property type="entry name" value="Nucleotidylyl transferase"/>
    <property type="match status" value="1"/>
</dbReference>
<dbReference type="EC" id="2.7.7.2" evidence="15"/>
<comment type="catalytic activity">
    <reaction evidence="13 15">
        <text>riboflavin + ATP = FMN + ADP + H(+)</text>
        <dbReference type="Rhea" id="RHEA:14357"/>
        <dbReference type="ChEBI" id="CHEBI:15378"/>
        <dbReference type="ChEBI" id="CHEBI:30616"/>
        <dbReference type="ChEBI" id="CHEBI:57986"/>
        <dbReference type="ChEBI" id="CHEBI:58210"/>
        <dbReference type="ChEBI" id="CHEBI:456216"/>
        <dbReference type="EC" id="2.7.1.26"/>
    </reaction>
</comment>
<dbReference type="PIRSF" id="PIRSF004491">
    <property type="entry name" value="FAD_Synth"/>
    <property type="match status" value="1"/>
</dbReference>
<dbReference type="SUPFAM" id="SSF82114">
    <property type="entry name" value="Riboflavin kinase-like"/>
    <property type="match status" value="1"/>
</dbReference>
<comment type="similarity">
    <text evidence="15">Belongs to the ribF family.</text>
</comment>
<evidence type="ECO:0000256" key="12">
    <source>
        <dbReference type="ARBA" id="ARBA00023268"/>
    </source>
</evidence>
<dbReference type="UniPathway" id="UPA00277">
    <property type="reaction ID" value="UER00407"/>
</dbReference>
<proteinExistence type="inferred from homology"/>
<feature type="domain" description="Riboflavin kinase" evidence="16">
    <location>
        <begin position="192"/>
        <end position="315"/>
    </location>
</feature>
<evidence type="ECO:0000256" key="15">
    <source>
        <dbReference type="PIRNR" id="PIRNR004491"/>
    </source>
</evidence>
<gene>
    <name evidence="17" type="primary">ribF</name>
    <name evidence="17" type="ORF">NT02SARS_1433</name>
</gene>
<evidence type="ECO:0000313" key="17">
    <source>
        <dbReference type="EMBL" id="EJP74119.1"/>
    </source>
</evidence>
<evidence type="ECO:0000313" key="18">
    <source>
        <dbReference type="Proteomes" id="UP000010116"/>
    </source>
</evidence>
<keyword evidence="7 15" id="KW-0548">Nucleotidyltransferase</keyword>
<dbReference type="Pfam" id="PF06574">
    <property type="entry name" value="FAD_syn"/>
    <property type="match status" value="1"/>
</dbReference>
<dbReference type="InterPro" id="IPR002606">
    <property type="entry name" value="Riboflavin_kinase_bac"/>
</dbReference>
<keyword evidence="6 15" id="KW-0808">Transferase</keyword>
<dbReference type="UniPathway" id="UPA00276">
    <property type="reaction ID" value="UER00406"/>
</dbReference>
<dbReference type="GO" id="GO:0009231">
    <property type="term" value="P:riboflavin biosynthetic process"/>
    <property type="evidence" value="ECO:0007669"/>
    <property type="project" value="InterPro"/>
</dbReference>
<dbReference type="GO" id="GO:0008531">
    <property type="term" value="F:riboflavin kinase activity"/>
    <property type="evidence" value="ECO:0007669"/>
    <property type="project" value="UniProtKB-UniRule"/>
</dbReference>
<dbReference type="FunFam" id="3.40.50.620:FF:000021">
    <property type="entry name" value="Riboflavin biosynthesis protein"/>
    <property type="match status" value="1"/>
</dbReference>
<dbReference type="HOGENOM" id="CLU_048437_0_2_6"/>
<dbReference type="InterPro" id="IPR023468">
    <property type="entry name" value="Riboflavin_kinase"/>
</dbReference>
<organism evidence="17 18">
    <name type="scientific">SAR86 cluster bacterium SAR86B</name>
    <dbReference type="NCBI Taxonomy" id="1123867"/>
    <lineage>
        <taxon>Bacteria</taxon>
        <taxon>Pseudomonadati</taxon>
        <taxon>Pseudomonadota</taxon>
        <taxon>Gammaproteobacteria</taxon>
        <taxon>SAR86 cluster</taxon>
    </lineage>
</organism>
<dbReference type="Gene3D" id="3.40.50.620">
    <property type="entry name" value="HUPs"/>
    <property type="match status" value="1"/>
</dbReference>
<keyword evidence="5 15" id="KW-0288">FMN</keyword>
<dbReference type="EMBL" id="JH611161">
    <property type="protein sequence ID" value="EJP74119.1"/>
    <property type="molecule type" value="Genomic_DNA"/>
</dbReference>
<dbReference type="InterPro" id="IPR015865">
    <property type="entry name" value="Riboflavin_kinase_bac/euk"/>
</dbReference>
<dbReference type="AlphaFoldDB" id="J4KTA6"/>
<protein>
    <recommendedName>
        <fullName evidence="15">Riboflavin biosynthesis protein</fullName>
    </recommendedName>
    <domain>
        <recommendedName>
            <fullName evidence="15">Riboflavin kinase</fullName>
            <ecNumber evidence="15">2.7.1.26</ecNumber>
        </recommendedName>
        <alternativeName>
            <fullName evidence="15">Flavokinase</fullName>
        </alternativeName>
    </domain>
    <domain>
        <recommendedName>
            <fullName evidence="15">FMN adenylyltransferase</fullName>
            <ecNumber evidence="15">2.7.7.2</ecNumber>
        </recommendedName>
        <alternativeName>
            <fullName evidence="15">FAD pyrophosphorylase</fullName>
        </alternativeName>
        <alternativeName>
            <fullName evidence="15">FAD synthase</fullName>
        </alternativeName>
    </domain>
</protein>
<dbReference type="InterPro" id="IPR014729">
    <property type="entry name" value="Rossmann-like_a/b/a_fold"/>
</dbReference>
<comment type="pathway">
    <text evidence="3 15">Cofactor biosynthesis; FMN biosynthesis; FMN from riboflavin (ATP route): step 1/1.</text>
</comment>
<dbReference type="GO" id="GO:0003919">
    <property type="term" value="F:FMN adenylyltransferase activity"/>
    <property type="evidence" value="ECO:0007669"/>
    <property type="project" value="UniProtKB-UniRule"/>
</dbReference>
<keyword evidence="12" id="KW-0511">Multifunctional enzyme</keyword>
<evidence type="ECO:0000256" key="5">
    <source>
        <dbReference type="ARBA" id="ARBA00022643"/>
    </source>
</evidence>
<evidence type="ECO:0000256" key="4">
    <source>
        <dbReference type="ARBA" id="ARBA00022630"/>
    </source>
</evidence>
<accession>J4KTA6</accession>
<comment type="pathway">
    <text evidence="2 15">Cofactor biosynthesis; FAD biosynthesis; FAD from FMN: step 1/1.</text>
</comment>
<evidence type="ECO:0000256" key="3">
    <source>
        <dbReference type="ARBA" id="ARBA00005201"/>
    </source>
</evidence>
<dbReference type="Proteomes" id="UP000010116">
    <property type="component" value="Unassembled WGS sequence"/>
</dbReference>
<evidence type="ECO:0000256" key="14">
    <source>
        <dbReference type="ARBA" id="ARBA00049494"/>
    </source>
</evidence>
<dbReference type="InterPro" id="IPR023465">
    <property type="entry name" value="Riboflavin_kinase_dom_sf"/>
</dbReference>
<dbReference type="PANTHER" id="PTHR22749:SF6">
    <property type="entry name" value="RIBOFLAVIN KINASE"/>
    <property type="match status" value="1"/>
</dbReference>
<evidence type="ECO:0000256" key="9">
    <source>
        <dbReference type="ARBA" id="ARBA00022777"/>
    </source>
</evidence>
<evidence type="ECO:0000256" key="8">
    <source>
        <dbReference type="ARBA" id="ARBA00022741"/>
    </source>
</evidence>
<dbReference type="PANTHER" id="PTHR22749">
    <property type="entry name" value="RIBOFLAVIN KINASE/FMN ADENYLYLTRANSFERASE"/>
    <property type="match status" value="1"/>
</dbReference>
<evidence type="ECO:0000256" key="13">
    <source>
        <dbReference type="ARBA" id="ARBA00047880"/>
    </source>
</evidence>
<sequence>MYLIRGINNIGLFQSRKKTNKKICATIGNFDGFHLGHQEIIRSIKSISKKNNYETLVCFTEPHASEFFAEKSQSFNSPPRIFPWREKVRYIQNNEIDYAFYLKFNDNLRKMRADVFLDLILGKLNLGHLIIGDDFKFGANREGDFELLKSWGDSNNIIVDKTPTFEIDHERVSSSRIRSLLLNDNFIEAKRLLGRPYTFSGKVVYGQQLGRQLDVPTANIWMPKQKLPISGVYAVNVRVEDKIHNGIANMGIRPTVGGTSPVLEVHIFNFSKDIYAKRIEVEFFKKIREEKKFKSIDLLKLQIQKDIEQAKKLLS</sequence>
<dbReference type="InterPro" id="IPR015864">
    <property type="entry name" value="FAD_synthase"/>
</dbReference>
<comment type="function">
    <text evidence="1">Catalyzes the phosphorylation of riboflavin to FMN followed by the adenylation of FMN to FAD.</text>
</comment>
<name>J4KTA6_9GAMM</name>
<keyword evidence="8 15" id="KW-0547">Nucleotide-binding</keyword>
<evidence type="ECO:0000256" key="11">
    <source>
        <dbReference type="ARBA" id="ARBA00022840"/>
    </source>
</evidence>
<dbReference type="NCBIfam" id="NF004162">
    <property type="entry name" value="PRK05627.1-5"/>
    <property type="match status" value="1"/>
</dbReference>
<keyword evidence="4 15" id="KW-0285">Flavoprotein</keyword>
<keyword evidence="10 15" id="KW-0274">FAD</keyword>
<evidence type="ECO:0000256" key="7">
    <source>
        <dbReference type="ARBA" id="ARBA00022695"/>
    </source>
</evidence>
<evidence type="ECO:0000256" key="10">
    <source>
        <dbReference type="ARBA" id="ARBA00022827"/>
    </source>
</evidence>
<evidence type="ECO:0000256" key="2">
    <source>
        <dbReference type="ARBA" id="ARBA00004726"/>
    </source>
</evidence>
<dbReference type="NCBIfam" id="TIGR00083">
    <property type="entry name" value="ribF"/>
    <property type="match status" value="1"/>
</dbReference>
<dbReference type="CDD" id="cd02064">
    <property type="entry name" value="FAD_synthetase_N"/>
    <property type="match status" value="1"/>
</dbReference>
<keyword evidence="9 15" id="KW-0418">Kinase</keyword>
<dbReference type="NCBIfam" id="NF004163">
    <property type="entry name" value="PRK05627.1-6"/>
    <property type="match status" value="1"/>
</dbReference>
<dbReference type="GO" id="GO:0005524">
    <property type="term" value="F:ATP binding"/>
    <property type="evidence" value="ECO:0007669"/>
    <property type="project" value="UniProtKB-UniRule"/>
</dbReference>
<evidence type="ECO:0000256" key="6">
    <source>
        <dbReference type="ARBA" id="ARBA00022679"/>
    </source>
</evidence>
<dbReference type="SMART" id="SM00904">
    <property type="entry name" value="Flavokinase"/>
    <property type="match status" value="1"/>
</dbReference>
<reference evidence="17 18" key="1">
    <citation type="journal article" date="2012" name="ISME J.">
        <title>Genomic insights to SAR86, an abundant and uncultivated marine bacterial lineage.</title>
        <authorList>
            <person name="Dupont C.L."/>
            <person name="Rusch D.B."/>
            <person name="Yooseph S."/>
            <person name="Lombardo M.J."/>
            <person name="Richter R.A."/>
            <person name="Valas R."/>
            <person name="Novotny M."/>
            <person name="Yee-Greenbaum J."/>
            <person name="Selengut J.D."/>
            <person name="Haft D.H."/>
            <person name="Halpern A.L."/>
            <person name="Lasken R.S."/>
            <person name="Nealson K."/>
            <person name="Friedman R."/>
            <person name="Venter J.C."/>
        </authorList>
    </citation>
    <scope>NUCLEOTIDE SEQUENCE [LARGE SCALE GENOMIC DNA]</scope>
</reference>
<evidence type="ECO:0000256" key="1">
    <source>
        <dbReference type="ARBA" id="ARBA00002121"/>
    </source>
</evidence>
<dbReference type="GO" id="GO:0009398">
    <property type="term" value="P:FMN biosynthetic process"/>
    <property type="evidence" value="ECO:0007669"/>
    <property type="project" value="UniProtKB-UniRule"/>
</dbReference>